<reference evidence="3" key="1">
    <citation type="journal article" date="2018" name="DNA Res.">
        <title>Multiple hybrid de novo genome assembly of finger millet, an orphan allotetraploid crop.</title>
        <authorList>
            <person name="Hatakeyama M."/>
            <person name="Aluri S."/>
            <person name="Balachadran M.T."/>
            <person name="Sivarajan S.R."/>
            <person name="Patrignani A."/>
            <person name="Gruter S."/>
            <person name="Poveda L."/>
            <person name="Shimizu-Inatsugi R."/>
            <person name="Baeten J."/>
            <person name="Francoijs K.J."/>
            <person name="Nataraja K.N."/>
            <person name="Reddy Y.A.N."/>
            <person name="Phadnis S."/>
            <person name="Ravikumar R.L."/>
            <person name="Schlapbach R."/>
            <person name="Sreeman S.M."/>
            <person name="Shimizu K.K."/>
        </authorList>
    </citation>
    <scope>NUCLEOTIDE SEQUENCE</scope>
</reference>
<keyword evidence="2" id="KW-1133">Transmembrane helix</keyword>
<feature type="transmembrane region" description="Helical" evidence="2">
    <location>
        <begin position="90"/>
        <end position="109"/>
    </location>
</feature>
<dbReference type="PANTHER" id="PTHR36789:SF1">
    <property type="entry name" value="TRANSMEMBRANE PROTEIN"/>
    <property type="match status" value="1"/>
</dbReference>
<keyword evidence="2" id="KW-0472">Membrane</keyword>
<keyword evidence="2" id="KW-0812">Transmembrane</keyword>
<reference evidence="3" key="2">
    <citation type="submission" date="2021-12" db="EMBL/GenBank/DDBJ databases">
        <title>Resequencing data analysis of finger millet.</title>
        <authorList>
            <person name="Hatakeyama M."/>
            <person name="Aluri S."/>
            <person name="Balachadran M.T."/>
            <person name="Sivarajan S.R."/>
            <person name="Poveda L."/>
            <person name="Shimizu-Inatsugi R."/>
            <person name="Schlapbach R."/>
            <person name="Sreeman S.M."/>
            <person name="Shimizu K.K."/>
        </authorList>
    </citation>
    <scope>NUCLEOTIDE SEQUENCE</scope>
</reference>
<keyword evidence="4" id="KW-1185">Reference proteome</keyword>
<dbReference type="PANTHER" id="PTHR36789">
    <property type="entry name" value="TRANSMEMBRANE PROTEIN"/>
    <property type="match status" value="1"/>
</dbReference>
<dbReference type="EMBL" id="BQKI01000071">
    <property type="protein sequence ID" value="GJN13553.1"/>
    <property type="molecule type" value="Genomic_DNA"/>
</dbReference>
<dbReference type="Proteomes" id="UP001054889">
    <property type="component" value="Unassembled WGS sequence"/>
</dbReference>
<feature type="region of interest" description="Disordered" evidence="1">
    <location>
        <begin position="1"/>
        <end position="75"/>
    </location>
</feature>
<feature type="transmembrane region" description="Helical" evidence="2">
    <location>
        <begin position="115"/>
        <end position="140"/>
    </location>
</feature>
<feature type="compositionally biased region" description="Pro residues" evidence="1">
    <location>
        <begin position="11"/>
        <end position="20"/>
    </location>
</feature>
<proteinExistence type="predicted"/>
<feature type="compositionally biased region" description="Gly residues" evidence="1">
    <location>
        <begin position="49"/>
        <end position="59"/>
    </location>
</feature>
<protein>
    <submittedName>
        <fullName evidence="3">Uncharacterized protein</fullName>
    </submittedName>
</protein>
<feature type="compositionally biased region" description="Low complexity" evidence="1">
    <location>
        <begin position="22"/>
        <end position="42"/>
    </location>
</feature>
<evidence type="ECO:0000313" key="3">
    <source>
        <dbReference type="EMBL" id="GJN13553.1"/>
    </source>
</evidence>
<evidence type="ECO:0000313" key="4">
    <source>
        <dbReference type="Proteomes" id="UP001054889"/>
    </source>
</evidence>
<dbReference type="AlphaFoldDB" id="A0AAV5DTA8"/>
<gene>
    <name evidence="3" type="primary">gb00269</name>
    <name evidence="3" type="ORF">PR202_gb00269</name>
</gene>
<sequence>MAAHAGALAPPLLPLPPRPPLRSRLLTPSTTLSSLRSRGPRLAVARAASGGGDGGGGPPAEGDEKEQKGLPSFPSLSGIRWRDILSPEPANATAVVLTGAIAWAGASLLLQLVLIFFSIFTAAVKYSFIAAVLLFILIALL</sequence>
<evidence type="ECO:0000256" key="1">
    <source>
        <dbReference type="SAM" id="MobiDB-lite"/>
    </source>
</evidence>
<name>A0AAV5DTA8_ELECO</name>
<organism evidence="3 4">
    <name type="scientific">Eleusine coracana subsp. coracana</name>
    <dbReference type="NCBI Taxonomy" id="191504"/>
    <lineage>
        <taxon>Eukaryota</taxon>
        <taxon>Viridiplantae</taxon>
        <taxon>Streptophyta</taxon>
        <taxon>Embryophyta</taxon>
        <taxon>Tracheophyta</taxon>
        <taxon>Spermatophyta</taxon>
        <taxon>Magnoliopsida</taxon>
        <taxon>Liliopsida</taxon>
        <taxon>Poales</taxon>
        <taxon>Poaceae</taxon>
        <taxon>PACMAD clade</taxon>
        <taxon>Chloridoideae</taxon>
        <taxon>Cynodonteae</taxon>
        <taxon>Eleusininae</taxon>
        <taxon>Eleusine</taxon>
    </lineage>
</organism>
<comment type="caution">
    <text evidence="3">The sequence shown here is derived from an EMBL/GenBank/DDBJ whole genome shotgun (WGS) entry which is preliminary data.</text>
</comment>
<evidence type="ECO:0000256" key="2">
    <source>
        <dbReference type="SAM" id="Phobius"/>
    </source>
</evidence>
<accession>A0AAV5DTA8</accession>